<evidence type="ECO:0000256" key="1">
    <source>
        <dbReference type="SAM" id="MobiDB-lite"/>
    </source>
</evidence>
<dbReference type="SUPFAM" id="SSF53474">
    <property type="entry name" value="alpha/beta-Hydrolases"/>
    <property type="match status" value="1"/>
</dbReference>
<dbReference type="InterPro" id="IPR029058">
    <property type="entry name" value="AB_hydrolase_fold"/>
</dbReference>
<gene>
    <name evidence="3" type="ORF">MNBD_PLANCTO02-2067</name>
</gene>
<feature type="domain" description="AB hydrolase-1" evidence="2">
    <location>
        <begin position="115"/>
        <end position="232"/>
    </location>
</feature>
<organism evidence="3">
    <name type="scientific">hydrothermal vent metagenome</name>
    <dbReference type="NCBI Taxonomy" id="652676"/>
    <lineage>
        <taxon>unclassified sequences</taxon>
        <taxon>metagenomes</taxon>
        <taxon>ecological metagenomes</taxon>
    </lineage>
</organism>
<proteinExistence type="predicted"/>
<sequence>MKKLIFLPFILLYSTLLNASFADGENKQISLQESSQQTRNKGKKNILMKTLGGRQLWGDLLFFRGWKIQQNVLTKHYRLLDEKDIRHAWGTLKACQTKLNDIKKKQHLKPMKGKVVVLIHGIMRSSKSFSKFNKELRKRGYTVCSFEYPSTRVSIPESAEYLHQTLESLEGVEEIYFVVHSMGGLVVRSYLKKHKDKRIQRMVMLGVPNKGANMADRLAKTKFYKWFYGPAGKQLMTSKKKGNKEKGFVDSLPTPSFEFGIIAGGRGNMKGYNPLIPGDDDGTVSVSSARLPGATDFILSHSLHSFLMFNDDVIQQTHRFLKEGHFRKNGKPHPIPKEKRASSSLK</sequence>
<dbReference type="AlphaFoldDB" id="A0A3B1D7G6"/>
<accession>A0A3B1D7G6</accession>
<dbReference type="InterPro" id="IPR000073">
    <property type="entry name" value="AB_hydrolase_1"/>
</dbReference>
<feature type="compositionally biased region" description="Basic and acidic residues" evidence="1">
    <location>
        <begin position="335"/>
        <end position="346"/>
    </location>
</feature>
<reference evidence="3" key="1">
    <citation type="submission" date="2018-06" db="EMBL/GenBank/DDBJ databases">
        <authorList>
            <person name="Zhirakovskaya E."/>
        </authorList>
    </citation>
    <scope>NUCLEOTIDE SEQUENCE</scope>
</reference>
<name>A0A3B1D7G6_9ZZZZ</name>
<protein>
    <recommendedName>
        <fullName evidence="2">AB hydrolase-1 domain-containing protein</fullName>
    </recommendedName>
</protein>
<dbReference type="PANTHER" id="PTHR37946">
    <property type="entry name" value="SLL1969 PROTEIN"/>
    <property type="match status" value="1"/>
</dbReference>
<evidence type="ECO:0000259" key="2">
    <source>
        <dbReference type="Pfam" id="PF00561"/>
    </source>
</evidence>
<dbReference type="EMBL" id="UOGL01000264">
    <property type="protein sequence ID" value="VAX38826.1"/>
    <property type="molecule type" value="Genomic_DNA"/>
</dbReference>
<dbReference type="Pfam" id="PF00561">
    <property type="entry name" value="Abhydrolase_1"/>
    <property type="match status" value="1"/>
</dbReference>
<dbReference type="Gene3D" id="3.40.50.1820">
    <property type="entry name" value="alpha/beta hydrolase"/>
    <property type="match status" value="1"/>
</dbReference>
<dbReference type="PANTHER" id="PTHR37946:SF1">
    <property type="entry name" value="SLL1969 PROTEIN"/>
    <property type="match status" value="1"/>
</dbReference>
<evidence type="ECO:0000313" key="3">
    <source>
        <dbReference type="EMBL" id="VAX38826.1"/>
    </source>
</evidence>
<feature type="region of interest" description="Disordered" evidence="1">
    <location>
        <begin position="324"/>
        <end position="346"/>
    </location>
</feature>